<dbReference type="InterPro" id="IPR006366">
    <property type="entry name" value="CobA/CysG_C"/>
</dbReference>
<evidence type="ECO:0000256" key="1">
    <source>
        <dbReference type="ARBA" id="ARBA00012162"/>
    </source>
</evidence>
<dbReference type="RefSeq" id="WP_095796796.1">
    <property type="nucleotide sequence ID" value="NZ_CAUREL010000002.1"/>
</dbReference>
<evidence type="ECO:0000256" key="4">
    <source>
        <dbReference type="ARBA" id="ARBA00022691"/>
    </source>
</evidence>
<keyword evidence="4" id="KW-0949">S-adenosyl-L-methionine</keyword>
<evidence type="ECO:0000313" key="8">
    <source>
        <dbReference type="EMBL" id="MEX3594067.1"/>
    </source>
</evidence>
<evidence type="ECO:0000313" key="9">
    <source>
        <dbReference type="Proteomes" id="UP001558481"/>
    </source>
</evidence>
<sequence length="378" mass="38363">MHAHVDLGSVTVALLGPRRLTTTLRDTYQRAAAGVVEFDRPEDVSSRSLSGVGYAVIAVPETTDSADALDGADVWRGALATAGAALPVSVERVAERTRGSITLVGGGPGDPGLITAAGLHALAHADVIYADRLAPAVTDELAPGVRVVPVGKRPGHHPVPQSEIQTQMIEAALAGETVVRFKGGDPFVFGRGGEELLACREAGVDVHVIPGITSAVAVPENAGIPVTFRELSRSFTVVSGHDPLDENELEHLAGLSRSGATIVLLMGMATLPQTVSGLARHGLAGETPLAVLEKGFSPEERSTYTTLATAVVDAAAAGCASPAVTVIGPVVHALADGARPGSGVPASEMPTSDAPVSAASNGDTPDAGTPDPGREARS</sequence>
<dbReference type="EMBL" id="JAYWLU010000004">
    <property type="protein sequence ID" value="MEX3594067.1"/>
    <property type="molecule type" value="Genomic_DNA"/>
</dbReference>
<evidence type="ECO:0000256" key="2">
    <source>
        <dbReference type="ARBA" id="ARBA00022603"/>
    </source>
</evidence>
<accession>A0ABV3V033</accession>
<dbReference type="Pfam" id="PF00590">
    <property type="entry name" value="TP_methylase"/>
    <property type="match status" value="1"/>
</dbReference>
<dbReference type="NCBIfam" id="NF004790">
    <property type="entry name" value="PRK06136.1"/>
    <property type="match status" value="1"/>
</dbReference>
<dbReference type="InterPro" id="IPR014776">
    <property type="entry name" value="4pyrrole_Mease_sub2"/>
</dbReference>
<keyword evidence="5" id="KW-0627">Porphyrin biosynthesis</keyword>
<dbReference type="InterPro" id="IPR014777">
    <property type="entry name" value="4pyrrole_Mease_sub1"/>
</dbReference>
<evidence type="ECO:0000256" key="5">
    <source>
        <dbReference type="ARBA" id="ARBA00023244"/>
    </source>
</evidence>
<keyword evidence="3 8" id="KW-0808">Transferase</keyword>
<evidence type="ECO:0000256" key="6">
    <source>
        <dbReference type="SAM" id="MobiDB-lite"/>
    </source>
</evidence>
<dbReference type="PANTHER" id="PTHR45790">
    <property type="entry name" value="SIROHEME SYNTHASE-RELATED"/>
    <property type="match status" value="1"/>
</dbReference>
<organism evidence="8 9">
    <name type="scientific">Kocuria carniphila</name>
    <dbReference type="NCBI Taxonomy" id="262208"/>
    <lineage>
        <taxon>Bacteria</taxon>
        <taxon>Bacillati</taxon>
        <taxon>Actinomycetota</taxon>
        <taxon>Actinomycetes</taxon>
        <taxon>Micrococcales</taxon>
        <taxon>Micrococcaceae</taxon>
        <taxon>Kocuria</taxon>
    </lineage>
</organism>
<dbReference type="GO" id="GO:0032259">
    <property type="term" value="P:methylation"/>
    <property type="evidence" value="ECO:0007669"/>
    <property type="project" value="UniProtKB-KW"/>
</dbReference>
<evidence type="ECO:0000259" key="7">
    <source>
        <dbReference type="Pfam" id="PF00590"/>
    </source>
</evidence>
<feature type="region of interest" description="Disordered" evidence="6">
    <location>
        <begin position="339"/>
        <end position="378"/>
    </location>
</feature>
<dbReference type="InterPro" id="IPR050161">
    <property type="entry name" value="Siro_Cobalamin_biosynth"/>
</dbReference>
<evidence type="ECO:0000256" key="3">
    <source>
        <dbReference type="ARBA" id="ARBA00022679"/>
    </source>
</evidence>
<dbReference type="InterPro" id="IPR035996">
    <property type="entry name" value="4pyrrol_Methylase_sf"/>
</dbReference>
<dbReference type="CDD" id="cd11642">
    <property type="entry name" value="SUMT"/>
    <property type="match status" value="1"/>
</dbReference>
<comment type="caution">
    <text evidence="8">The sequence shown here is derived from an EMBL/GenBank/DDBJ whole genome shotgun (WGS) entry which is preliminary data.</text>
</comment>
<dbReference type="InterPro" id="IPR000878">
    <property type="entry name" value="4pyrrol_Mease"/>
</dbReference>
<protein>
    <recommendedName>
        <fullName evidence="1">uroporphyrinogen-III C-methyltransferase</fullName>
        <ecNumber evidence="1">2.1.1.107</ecNumber>
    </recommendedName>
</protein>
<dbReference type="SUPFAM" id="SSF53790">
    <property type="entry name" value="Tetrapyrrole methylase"/>
    <property type="match status" value="1"/>
</dbReference>
<dbReference type="Gene3D" id="3.30.950.10">
    <property type="entry name" value="Methyltransferase, Cobalt-precorrin-4 Transmethylase, Domain 2"/>
    <property type="match status" value="1"/>
</dbReference>
<keyword evidence="9" id="KW-1185">Reference proteome</keyword>
<dbReference type="PANTHER" id="PTHR45790:SF3">
    <property type="entry name" value="S-ADENOSYL-L-METHIONINE-DEPENDENT UROPORPHYRINOGEN III METHYLTRANSFERASE, CHLOROPLASTIC"/>
    <property type="match status" value="1"/>
</dbReference>
<dbReference type="Proteomes" id="UP001558481">
    <property type="component" value="Unassembled WGS sequence"/>
</dbReference>
<dbReference type="EC" id="2.1.1.107" evidence="1"/>
<dbReference type="Gene3D" id="3.40.1010.10">
    <property type="entry name" value="Cobalt-precorrin-4 Transmethylase, Domain 1"/>
    <property type="match status" value="1"/>
</dbReference>
<keyword evidence="2 8" id="KW-0489">Methyltransferase</keyword>
<name>A0ABV3V033_9MICC</name>
<gene>
    <name evidence="8" type="primary">cobA</name>
    <name evidence="8" type="ORF">VVR66_05020</name>
</gene>
<dbReference type="NCBIfam" id="TIGR01469">
    <property type="entry name" value="cobA_cysG_Cterm"/>
    <property type="match status" value="1"/>
</dbReference>
<proteinExistence type="predicted"/>
<reference evidence="8 9" key="1">
    <citation type="journal article" date="2024" name="Fungal Genet. Biol.">
        <title>The porcine skin microbiome exhibits broad fungal antagonism.</title>
        <authorList>
            <person name="De La Cruz K.F."/>
            <person name="Townsend E.C."/>
            <person name="Alex Cheong J.Z."/>
            <person name="Salamzade R."/>
            <person name="Liu A."/>
            <person name="Sandstrom S."/>
            <person name="Davila E."/>
            <person name="Huang L."/>
            <person name="Xu K.H."/>
            <person name="Wu S.Y."/>
            <person name="Meudt J.J."/>
            <person name="Shanmuganayagam D."/>
            <person name="Gibson A.L.F."/>
            <person name="Kalan L.R."/>
        </authorList>
    </citation>
    <scope>NUCLEOTIDE SEQUENCE [LARGE SCALE GENOMIC DNA]</scope>
    <source>
        <strain evidence="8 9">LK2625</strain>
    </source>
</reference>
<dbReference type="GO" id="GO:0004851">
    <property type="term" value="F:uroporphyrin-III C-methyltransferase activity"/>
    <property type="evidence" value="ECO:0007669"/>
    <property type="project" value="UniProtKB-EC"/>
</dbReference>
<feature type="domain" description="Tetrapyrrole methylase" evidence="7">
    <location>
        <begin position="101"/>
        <end position="309"/>
    </location>
</feature>